<dbReference type="SUPFAM" id="SSF56300">
    <property type="entry name" value="Metallo-dependent phosphatases"/>
    <property type="match status" value="1"/>
</dbReference>
<organism evidence="5 6">
    <name type="scientific">Mycoplasma nasistruthionis</name>
    <dbReference type="NCBI Taxonomy" id="353852"/>
    <lineage>
        <taxon>Bacteria</taxon>
        <taxon>Bacillati</taxon>
        <taxon>Mycoplasmatota</taxon>
        <taxon>Mollicutes</taxon>
        <taxon>Mycoplasmataceae</taxon>
        <taxon>Mycoplasma</taxon>
    </lineage>
</organism>
<dbReference type="Gene3D" id="3.90.780.10">
    <property type="entry name" value="5'-Nucleotidase, C-terminal domain"/>
    <property type="match status" value="1"/>
</dbReference>
<dbReference type="Pfam" id="PF00149">
    <property type="entry name" value="Metallophos"/>
    <property type="match status" value="1"/>
</dbReference>
<reference evidence="5 6" key="1">
    <citation type="submission" date="2019-06" db="EMBL/GenBank/DDBJ databases">
        <title>Mycoplasma nasistruthionis sp. nov. str Ms03.</title>
        <authorList>
            <person name="Botes A."/>
        </authorList>
    </citation>
    <scope>NUCLEOTIDE SEQUENCE [LARGE SCALE GENOMIC DNA]</scope>
    <source>
        <strain evidence="5 6">Ms03</strain>
    </source>
</reference>
<dbReference type="PANTHER" id="PTHR11575:SF24">
    <property type="entry name" value="5'-NUCLEOTIDASE"/>
    <property type="match status" value="1"/>
</dbReference>
<name>A0A4Y6I6H7_9MOLU</name>
<gene>
    <name evidence="5" type="ORF">FIV53_03075</name>
</gene>
<dbReference type="PROSITE" id="PS00786">
    <property type="entry name" value="5_NUCLEOTIDASE_2"/>
    <property type="match status" value="1"/>
</dbReference>
<dbReference type="AlphaFoldDB" id="A0A4Y6I6H7"/>
<feature type="domain" description="5'-Nucleotidase C-terminal" evidence="4">
    <location>
        <begin position="534"/>
        <end position="699"/>
    </location>
</feature>
<dbReference type="GO" id="GO:0000166">
    <property type="term" value="F:nucleotide binding"/>
    <property type="evidence" value="ECO:0007669"/>
    <property type="project" value="InterPro"/>
</dbReference>
<evidence type="ECO:0000256" key="1">
    <source>
        <dbReference type="ARBA" id="ARBA00022729"/>
    </source>
</evidence>
<protein>
    <submittedName>
        <fullName evidence="5">Bifunctional metallophosphatase/5'-nucleotidase</fullName>
    </submittedName>
</protein>
<dbReference type="EMBL" id="CP041147">
    <property type="protein sequence ID" value="QDF65245.1"/>
    <property type="molecule type" value="Genomic_DNA"/>
</dbReference>
<evidence type="ECO:0000313" key="6">
    <source>
        <dbReference type="Proteomes" id="UP000315201"/>
    </source>
</evidence>
<feature type="region of interest" description="Disordered" evidence="2">
    <location>
        <begin position="76"/>
        <end position="100"/>
    </location>
</feature>
<dbReference type="InterPro" id="IPR029052">
    <property type="entry name" value="Metallo-depent_PP-like"/>
</dbReference>
<dbReference type="InterPro" id="IPR036907">
    <property type="entry name" value="5'-Nucleotdase_C_sf"/>
</dbReference>
<dbReference type="GO" id="GO:0046872">
    <property type="term" value="F:metal ion binding"/>
    <property type="evidence" value="ECO:0007669"/>
    <property type="project" value="InterPro"/>
</dbReference>
<dbReference type="InterPro" id="IPR006146">
    <property type="entry name" value="5'-Nucleotdase_CS"/>
</dbReference>
<dbReference type="GO" id="GO:0016788">
    <property type="term" value="F:hydrolase activity, acting on ester bonds"/>
    <property type="evidence" value="ECO:0007669"/>
    <property type="project" value="InterPro"/>
</dbReference>
<sequence length="846" mass="91713">MKLFKFYGKRLILLKKWQIWTFFNLKFNYIYLKGYLIKFMKLKKLFLLKTVAIASILPAGALLAASCKDTTTRTIVKPVEGGETNPGDKSTPAPTPVKSAQERKVEELAAKIEAATPATVEEYNSAYDAYNAKMKEFADRLKTIKDSINKTKDAEQLKTLKAQREALVTESSAALTPLRDAVNKKYLGLRKTQKDQDVKLIKVFHTNDEHGRLLFDDGKYNNYSGLQSLAQFMSTVERDFYLSAGDMIQGLPLNDSDKGHTIAKVANAAGYDSVAIGNHEFDFGLENILSIIKENKDMPFLSANVKYNAKAVAKGLRHNDGTPVKEGDFVFQPYLEFMLPGGIKAAVIGITTPDTSFTSHPMNSVNVNFIDPVPAANELAGKLKADGYNFVIAITHLGVGRPESKWDSRTFRDQATDVDLVLDGHSHTKVDKEKATDKNAYLSQTEAYTKYLSELDIMFNTKTGEIVSIEQQFRDINQIEVAGAKTSTNATINKLIDDLKAKFDAINKVVVFNSPIEFVHATSVNTAAPGEKENLVWKGRAQQTNLGLFGADAIAWTTVKAQESIQGSDKVELNEDNLIGLYNGGGLRTDLPSGDLTREQLLGVSPFGNRLSVVKVKGSVLLEAIKHGASRVGSGAFAQFSHNVKLNVVSSIGDKNKKVYSAVVDSIKINDKAINPESFYYIATNDYITTGGDQYEMLAYQKHPDKATLFYEGEDLLETLIEYGKLITKSGFTPSETNAFGKLSIEHYGKEESIKNITVNHTPASATETTRTEGGNTTPANGNSETTNGSTSTPATNSGSTSSTGSEASAGSAGSTSGAQSGEASSTSTTSSEATASTGTTTGSAS</sequence>
<dbReference type="GO" id="GO:0009166">
    <property type="term" value="P:nucleotide catabolic process"/>
    <property type="evidence" value="ECO:0007669"/>
    <property type="project" value="InterPro"/>
</dbReference>
<dbReference type="InterPro" id="IPR008334">
    <property type="entry name" value="5'-Nucleotdase_C"/>
</dbReference>
<evidence type="ECO:0000313" key="5">
    <source>
        <dbReference type="EMBL" id="QDF65245.1"/>
    </source>
</evidence>
<dbReference type="InterPro" id="IPR004843">
    <property type="entry name" value="Calcineurin-like_PHP"/>
</dbReference>
<evidence type="ECO:0000259" key="4">
    <source>
        <dbReference type="Pfam" id="PF02872"/>
    </source>
</evidence>
<dbReference type="Pfam" id="PF02872">
    <property type="entry name" value="5_nucleotid_C"/>
    <property type="match status" value="1"/>
</dbReference>
<keyword evidence="6" id="KW-1185">Reference proteome</keyword>
<dbReference type="Proteomes" id="UP000315201">
    <property type="component" value="Chromosome"/>
</dbReference>
<evidence type="ECO:0000256" key="2">
    <source>
        <dbReference type="SAM" id="MobiDB-lite"/>
    </source>
</evidence>
<dbReference type="SUPFAM" id="SSF55816">
    <property type="entry name" value="5'-nucleotidase (syn. UDP-sugar hydrolase), C-terminal domain"/>
    <property type="match status" value="1"/>
</dbReference>
<dbReference type="InterPro" id="IPR006179">
    <property type="entry name" value="5_nucleotidase/apyrase"/>
</dbReference>
<feature type="compositionally biased region" description="Low complexity" evidence="2">
    <location>
        <begin position="767"/>
        <end position="846"/>
    </location>
</feature>
<dbReference type="PANTHER" id="PTHR11575">
    <property type="entry name" value="5'-NUCLEOTIDASE-RELATED"/>
    <property type="match status" value="1"/>
</dbReference>
<feature type="region of interest" description="Disordered" evidence="2">
    <location>
        <begin position="754"/>
        <end position="846"/>
    </location>
</feature>
<dbReference type="Gene3D" id="3.60.21.10">
    <property type="match status" value="1"/>
</dbReference>
<accession>A0A4Y6I6H7</accession>
<proteinExistence type="predicted"/>
<evidence type="ECO:0000259" key="3">
    <source>
        <dbReference type="Pfam" id="PF00149"/>
    </source>
</evidence>
<feature type="domain" description="Calcineurin-like phosphoesterase" evidence="3">
    <location>
        <begin position="201"/>
        <end position="428"/>
    </location>
</feature>
<feature type="compositionally biased region" description="Polar residues" evidence="2">
    <location>
        <begin position="755"/>
        <end position="766"/>
    </location>
</feature>
<keyword evidence="1" id="KW-0732">Signal</keyword>
<dbReference type="PRINTS" id="PR01607">
    <property type="entry name" value="APYRASEFAMLY"/>
</dbReference>